<feature type="region of interest" description="Disordered" evidence="6">
    <location>
        <begin position="295"/>
        <end position="341"/>
    </location>
</feature>
<dbReference type="InterPro" id="IPR002794">
    <property type="entry name" value="DUF92_TMEM19"/>
</dbReference>
<evidence type="ECO:0000313" key="8">
    <source>
        <dbReference type="EMBL" id="PHH76650.1"/>
    </source>
</evidence>
<keyword evidence="5 7" id="KW-0472">Membrane</keyword>
<evidence type="ECO:0000256" key="7">
    <source>
        <dbReference type="SAM" id="Phobius"/>
    </source>
</evidence>
<comment type="similarity">
    <text evidence="2">Belongs to the TMEM19 family.</text>
</comment>
<comment type="caution">
    <text evidence="8">The sequence shown here is derived from an EMBL/GenBank/DDBJ whole genome shotgun (WGS) entry which is preliminary data.</text>
</comment>
<dbReference type="PANTHER" id="PTHR13353:SF5">
    <property type="entry name" value="TRANSMEMBRANE PROTEIN 19"/>
    <property type="match status" value="1"/>
</dbReference>
<evidence type="ECO:0000256" key="6">
    <source>
        <dbReference type="SAM" id="MobiDB-lite"/>
    </source>
</evidence>
<evidence type="ECO:0000256" key="3">
    <source>
        <dbReference type="ARBA" id="ARBA00022692"/>
    </source>
</evidence>
<organism evidence="8 9">
    <name type="scientific">Ophiocordyceps camponoti-rufipedis</name>
    <dbReference type="NCBI Taxonomy" id="2004952"/>
    <lineage>
        <taxon>Eukaryota</taxon>
        <taxon>Fungi</taxon>
        <taxon>Dikarya</taxon>
        <taxon>Ascomycota</taxon>
        <taxon>Pezizomycotina</taxon>
        <taxon>Sordariomycetes</taxon>
        <taxon>Hypocreomycetidae</taxon>
        <taxon>Hypocreales</taxon>
        <taxon>Ophiocordycipitaceae</taxon>
        <taxon>Ophiocordyceps</taxon>
    </lineage>
</organism>
<keyword evidence="9" id="KW-1185">Reference proteome</keyword>
<dbReference type="EMBL" id="NJES01000154">
    <property type="protein sequence ID" value="PHH76650.1"/>
    <property type="molecule type" value="Genomic_DNA"/>
</dbReference>
<dbReference type="PANTHER" id="PTHR13353">
    <property type="entry name" value="TRANSMEMBRANE PROTEIN 19"/>
    <property type="match status" value="1"/>
</dbReference>
<evidence type="ECO:0008006" key="10">
    <source>
        <dbReference type="Google" id="ProtNLM"/>
    </source>
</evidence>
<dbReference type="Pfam" id="PF01940">
    <property type="entry name" value="DUF92"/>
    <property type="match status" value="1"/>
</dbReference>
<reference evidence="8 9" key="1">
    <citation type="submission" date="2017-06" db="EMBL/GenBank/DDBJ databases">
        <title>Ant-infecting Ophiocordyceps genomes reveal a high diversity of potential behavioral manipulation genes and a possible major role for enterotoxins.</title>
        <authorList>
            <person name="De Bekker C."/>
            <person name="Evans H.C."/>
            <person name="Brachmann A."/>
            <person name="Hughes D.P."/>
        </authorList>
    </citation>
    <scope>NUCLEOTIDE SEQUENCE [LARGE SCALE GENOMIC DNA]</scope>
    <source>
        <strain evidence="8 9">Map16</strain>
    </source>
</reference>
<dbReference type="GO" id="GO:0016020">
    <property type="term" value="C:membrane"/>
    <property type="evidence" value="ECO:0007669"/>
    <property type="project" value="UniProtKB-SubCell"/>
</dbReference>
<evidence type="ECO:0000256" key="2">
    <source>
        <dbReference type="ARBA" id="ARBA00009012"/>
    </source>
</evidence>
<accession>A0A2C5ZA46</accession>
<evidence type="ECO:0000313" key="9">
    <source>
        <dbReference type="Proteomes" id="UP000226431"/>
    </source>
</evidence>
<feature type="transmembrane region" description="Helical" evidence="7">
    <location>
        <begin position="43"/>
        <end position="63"/>
    </location>
</feature>
<dbReference type="STRING" id="2004952.A0A2C5ZA46"/>
<dbReference type="Proteomes" id="UP000226431">
    <property type="component" value="Unassembled WGS sequence"/>
</dbReference>
<feature type="compositionally biased region" description="Basic and acidic residues" evidence="6">
    <location>
        <begin position="322"/>
        <end position="332"/>
    </location>
</feature>
<feature type="compositionally biased region" description="Acidic residues" evidence="6">
    <location>
        <begin position="305"/>
        <end position="321"/>
    </location>
</feature>
<gene>
    <name evidence="8" type="ORF">CDD80_1364</name>
</gene>
<protein>
    <recommendedName>
        <fullName evidence="10">DUF92 domain-containing protein</fullName>
    </recommendedName>
</protein>
<evidence type="ECO:0000256" key="1">
    <source>
        <dbReference type="ARBA" id="ARBA00004141"/>
    </source>
</evidence>
<evidence type="ECO:0000256" key="4">
    <source>
        <dbReference type="ARBA" id="ARBA00022989"/>
    </source>
</evidence>
<feature type="transmembrane region" description="Helical" evidence="7">
    <location>
        <begin position="230"/>
        <end position="253"/>
    </location>
</feature>
<keyword evidence="3 7" id="KW-0812">Transmembrane</keyword>
<sequence length="389" mass="40954">MKPILAFPLTAALVLRAWKRKSLTPGGILAAAVTALAHAYHPWNLPFVLLVVFFLAGTQVTHVKEKVKATLTQTSSGSSGGEGPRTHVQVFANSLMASTLSLMHAYQLRSRQAAFADVDGRNPQGTTCFSWGGDVLVIGIIANYAAVAADTFSSELGILASSQPRLITSLNLRKVPRGTNGGVTMEGLAAGLLGSMVIVTAAMLFLPTCSPETAAMAGGGVPWTVGQRRVLMGFLVVWGALGSLLDSFLGGFLQRSIRDVRSGKIVEGEGGNRVLVAAGSGRVAGGSVKRAEAKTAALSGRDETTDGEVSVEESAVDDERDTTDRRALEGEHRRRGSFGDDGPSRIVESGFDILDNNDVNFLMASTMSIGAMAVASWYWGLDVDSVTRI</sequence>
<keyword evidence="4 7" id="KW-1133">Transmembrane helix</keyword>
<comment type="subcellular location">
    <subcellularLocation>
        <location evidence="1">Membrane</location>
        <topology evidence="1">Multi-pass membrane protein</topology>
    </subcellularLocation>
</comment>
<evidence type="ECO:0000256" key="5">
    <source>
        <dbReference type="ARBA" id="ARBA00023136"/>
    </source>
</evidence>
<feature type="transmembrane region" description="Helical" evidence="7">
    <location>
        <begin position="183"/>
        <end position="206"/>
    </location>
</feature>
<feature type="transmembrane region" description="Helical" evidence="7">
    <location>
        <begin position="359"/>
        <end position="379"/>
    </location>
</feature>
<name>A0A2C5ZA46_9HYPO</name>
<proteinExistence type="inferred from homology"/>
<dbReference type="AlphaFoldDB" id="A0A2C5ZA46"/>
<dbReference type="OrthoDB" id="30881at2759"/>